<dbReference type="Gene3D" id="3.80.10.10">
    <property type="entry name" value="Ribonuclease Inhibitor"/>
    <property type="match status" value="1"/>
</dbReference>
<dbReference type="InterPro" id="IPR058922">
    <property type="entry name" value="WHD_DRP"/>
</dbReference>
<dbReference type="PANTHER" id="PTHR23155">
    <property type="entry name" value="DISEASE RESISTANCE PROTEIN RP"/>
    <property type="match status" value="1"/>
</dbReference>
<dbReference type="GO" id="GO:0005524">
    <property type="term" value="F:ATP binding"/>
    <property type="evidence" value="ECO:0007669"/>
    <property type="project" value="UniProtKB-KW"/>
</dbReference>
<dbReference type="InterPro" id="IPR032675">
    <property type="entry name" value="LRR_dom_sf"/>
</dbReference>
<evidence type="ECO:0000313" key="12">
    <source>
        <dbReference type="EMBL" id="KAG8369823.1"/>
    </source>
</evidence>
<feature type="domain" description="Disease resistance protein winged helix" evidence="10">
    <location>
        <begin position="424"/>
        <end position="498"/>
    </location>
</feature>
<dbReference type="Gene3D" id="1.10.8.430">
    <property type="entry name" value="Helical domain of apoptotic protease-activating factors"/>
    <property type="match status" value="1"/>
</dbReference>
<comment type="caution">
    <text evidence="12">The sequence shown here is derived from an EMBL/GenBank/DDBJ whole genome shotgun (WGS) entry which is preliminary data.</text>
</comment>
<dbReference type="PANTHER" id="PTHR23155:SF1205">
    <property type="entry name" value="DISEASE RESISTANCE PROTEIN RPM1"/>
    <property type="match status" value="1"/>
</dbReference>
<evidence type="ECO:0000259" key="10">
    <source>
        <dbReference type="Pfam" id="PF23559"/>
    </source>
</evidence>
<dbReference type="GO" id="GO:0043531">
    <property type="term" value="F:ADP binding"/>
    <property type="evidence" value="ECO:0007669"/>
    <property type="project" value="InterPro"/>
</dbReference>
<dbReference type="InterPro" id="IPR036388">
    <property type="entry name" value="WH-like_DNA-bd_sf"/>
</dbReference>
<evidence type="ECO:0000256" key="1">
    <source>
        <dbReference type="ARBA" id="ARBA00008894"/>
    </source>
</evidence>
<dbReference type="GO" id="GO:0051607">
    <property type="term" value="P:defense response to virus"/>
    <property type="evidence" value="ECO:0007669"/>
    <property type="project" value="UniProtKB-ARBA"/>
</dbReference>
<comment type="similarity">
    <text evidence="1">Belongs to the disease resistance NB-LRR family.</text>
</comment>
<dbReference type="FunFam" id="3.40.50.300:FF:001091">
    <property type="entry name" value="Probable disease resistance protein At1g61300"/>
    <property type="match status" value="1"/>
</dbReference>
<evidence type="ECO:0000256" key="4">
    <source>
        <dbReference type="ARBA" id="ARBA00022741"/>
    </source>
</evidence>
<evidence type="ECO:0000256" key="7">
    <source>
        <dbReference type="SAM" id="Coils"/>
    </source>
</evidence>
<feature type="domain" description="Disease resistance R13L4/SHOC-2-like LRR" evidence="11">
    <location>
        <begin position="543"/>
        <end position="655"/>
    </location>
</feature>
<dbReference type="InterPro" id="IPR055414">
    <property type="entry name" value="LRR_R13L4/SHOC2-like"/>
</dbReference>
<dbReference type="InterPro" id="IPR027417">
    <property type="entry name" value="P-loop_NTPase"/>
</dbReference>
<keyword evidence="13" id="KW-1185">Reference proteome</keyword>
<evidence type="ECO:0008006" key="14">
    <source>
        <dbReference type="Google" id="ProtNLM"/>
    </source>
</evidence>
<reference evidence="12" key="1">
    <citation type="submission" date="2019-10" db="EMBL/GenBank/DDBJ databases">
        <authorList>
            <person name="Zhang R."/>
            <person name="Pan Y."/>
            <person name="Wang J."/>
            <person name="Ma R."/>
            <person name="Yu S."/>
        </authorList>
    </citation>
    <scope>NUCLEOTIDE SEQUENCE</scope>
    <source>
        <strain evidence="12">LA-IB0</strain>
        <tissue evidence="12">Leaf</tissue>
    </source>
</reference>
<keyword evidence="7" id="KW-0175">Coiled coil</keyword>
<dbReference type="Gene3D" id="1.20.5.4130">
    <property type="match status" value="1"/>
</dbReference>
<dbReference type="Pfam" id="PF23598">
    <property type="entry name" value="LRR_14"/>
    <property type="match status" value="1"/>
</dbReference>
<evidence type="ECO:0000256" key="8">
    <source>
        <dbReference type="SAM" id="MobiDB-lite"/>
    </source>
</evidence>
<dbReference type="Pfam" id="PF23559">
    <property type="entry name" value="WHD_DRP"/>
    <property type="match status" value="1"/>
</dbReference>
<dbReference type="SUPFAM" id="SSF52540">
    <property type="entry name" value="P-loop containing nucleoside triphosphate hydrolases"/>
    <property type="match status" value="1"/>
</dbReference>
<keyword evidence="4" id="KW-0547">Nucleotide-binding</keyword>
<dbReference type="GO" id="GO:0098542">
    <property type="term" value="P:defense response to other organism"/>
    <property type="evidence" value="ECO:0007669"/>
    <property type="project" value="TreeGrafter"/>
</dbReference>
<dbReference type="InterPro" id="IPR002182">
    <property type="entry name" value="NB-ARC"/>
</dbReference>
<dbReference type="EMBL" id="WHWC01000014">
    <property type="protein sequence ID" value="KAG8369823.1"/>
    <property type="molecule type" value="Genomic_DNA"/>
</dbReference>
<keyword evidence="6" id="KW-0067">ATP-binding</keyword>
<keyword evidence="5" id="KW-0611">Plant defense</keyword>
<keyword evidence="3" id="KW-0677">Repeat</keyword>
<dbReference type="FunFam" id="1.10.10.10:FF:000322">
    <property type="entry name" value="Probable disease resistance protein At1g63360"/>
    <property type="match status" value="1"/>
</dbReference>
<dbReference type="Proteomes" id="UP000826271">
    <property type="component" value="Unassembled WGS sequence"/>
</dbReference>
<gene>
    <name evidence="12" type="ORF">BUALT_Bualt14G0053800</name>
</gene>
<feature type="coiled-coil region" evidence="7">
    <location>
        <begin position="23"/>
        <end position="57"/>
    </location>
</feature>
<accession>A0AAV6WGT5</accession>
<dbReference type="Gene3D" id="3.40.50.300">
    <property type="entry name" value="P-loop containing nucleotide triphosphate hydrolases"/>
    <property type="match status" value="1"/>
</dbReference>
<dbReference type="SUPFAM" id="SSF52058">
    <property type="entry name" value="L domain-like"/>
    <property type="match status" value="1"/>
</dbReference>
<keyword evidence="2" id="KW-0433">Leucine-rich repeat</keyword>
<evidence type="ECO:0000256" key="2">
    <source>
        <dbReference type="ARBA" id="ARBA00022614"/>
    </source>
</evidence>
<feature type="domain" description="NB-ARC" evidence="9">
    <location>
        <begin position="170"/>
        <end position="336"/>
    </location>
</feature>
<evidence type="ECO:0000259" key="11">
    <source>
        <dbReference type="Pfam" id="PF23598"/>
    </source>
</evidence>
<evidence type="ECO:0000256" key="6">
    <source>
        <dbReference type="ARBA" id="ARBA00022840"/>
    </source>
</evidence>
<proteinExistence type="inferred from homology"/>
<evidence type="ECO:0000313" key="13">
    <source>
        <dbReference type="Proteomes" id="UP000826271"/>
    </source>
</evidence>
<name>A0AAV6WGT5_9LAMI</name>
<sequence>MTAISVVCAVLERLKYLEGDQKPNTISNLLEELKEEVEALKKELENAKSVLIDSEKNRKENDQIPEAERQITWQFYYCEDAIEKYAQDNIGLNGRSRFKDLMKNTKKNAQRNLRNLTSTIKELSEQCKGTRKLKQTTTGRESPSPVQLHKDRSRVVRPPLNRLQTEGLTDMEERIKTVLGSHDRDLPIISIWGPGGSGKTTLAKKVYEEAKTCFDSFAWVYVSHGFETKSTLQAILAQLCVQRKDEIMEMEDVELAQMLHKVMQQKKCLIVMDDLRSVDVWQSIRIAFPLRETDSKVLLTTRKEEVANESASTERAYKMKRLTEAESWELFRNKAQLKDGRGLPAAMKTIGKEIVEHCGGSPLAVVIIGESLRTKNFDEWQRVLHALEDNANQSIEQKLVKVLDLSYCRLPHYLKTCFLYLGHFPDDQAIRVETLYLLWMAEGLVPLNDAKSDAKMDSTESFLYQLAQRSLLEVEEEEEPKFRNFKSCRLHDLIRDLCVRKGKEEELFEVVGNRNGSKPSSMPRLAIHLNKYEVVVIDTDKSKVRSLLLFDSHDSQEKSLWPPELSDLKDFESLRVLHFDGVNFGVQNLQKGLDKLAYLRYLSFLGCDLEKLPASISNLPYIHTLDLRVRRKMTIPNVLSKMERLRHLYFPMTYVCEGSSKLSLDGSIELEILENFDTRLSFLDLRNFDCYSKERLSFIKSLPTHAALHVVHVEGYIGKLPEKMEMSKNFIEIALSGCELKEDPMRILGRLPCLRSLVLDNDAFVGKEMKCSESNFPELRSLKLLNLNYMEAWNVVEGSMPKLSNLTIENCGSLEMLPPGLKFMKSLKELKIVSMPKEFKDTIRLVYGEEMNDVASDDFLHRPTIIFEH</sequence>
<evidence type="ECO:0000259" key="9">
    <source>
        <dbReference type="Pfam" id="PF00931"/>
    </source>
</evidence>
<evidence type="ECO:0000256" key="3">
    <source>
        <dbReference type="ARBA" id="ARBA00022737"/>
    </source>
</evidence>
<dbReference type="PRINTS" id="PR00364">
    <property type="entry name" value="DISEASERSIST"/>
</dbReference>
<organism evidence="12 13">
    <name type="scientific">Buddleja alternifolia</name>
    <dbReference type="NCBI Taxonomy" id="168488"/>
    <lineage>
        <taxon>Eukaryota</taxon>
        <taxon>Viridiplantae</taxon>
        <taxon>Streptophyta</taxon>
        <taxon>Embryophyta</taxon>
        <taxon>Tracheophyta</taxon>
        <taxon>Spermatophyta</taxon>
        <taxon>Magnoliopsida</taxon>
        <taxon>eudicotyledons</taxon>
        <taxon>Gunneridae</taxon>
        <taxon>Pentapetalae</taxon>
        <taxon>asterids</taxon>
        <taxon>lamiids</taxon>
        <taxon>Lamiales</taxon>
        <taxon>Scrophulariaceae</taxon>
        <taxon>Buddlejeae</taxon>
        <taxon>Buddleja</taxon>
    </lineage>
</organism>
<dbReference type="InterPro" id="IPR044974">
    <property type="entry name" value="Disease_R_plants"/>
</dbReference>
<dbReference type="Gene3D" id="1.10.10.10">
    <property type="entry name" value="Winged helix-like DNA-binding domain superfamily/Winged helix DNA-binding domain"/>
    <property type="match status" value="1"/>
</dbReference>
<dbReference type="InterPro" id="IPR042197">
    <property type="entry name" value="Apaf_helical"/>
</dbReference>
<protein>
    <recommendedName>
        <fullName evidence="14">AAA+ ATPase domain-containing protein</fullName>
    </recommendedName>
</protein>
<dbReference type="Pfam" id="PF00931">
    <property type="entry name" value="NB-ARC"/>
    <property type="match status" value="1"/>
</dbReference>
<feature type="region of interest" description="Disordered" evidence="8">
    <location>
        <begin position="128"/>
        <end position="151"/>
    </location>
</feature>
<feature type="compositionally biased region" description="Polar residues" evidence="8">
    <location>
        <begin position="135"/>
        <end position="145"/>
    </location>
</feature>
<dbReference type="AlphaFoldDB" id="A0AAV6WGT5"/>
<evidence type="ECO:0000256" key="5">
    <source>
        <dbReference type="ARBA" id="ARBA00022821"/>
    </source>
</evidence>